<evidence type="ECO:0000313" key="5">
    <source>
        <dbReference type="EMBL" id="CAB0030130.1"/>
    </source>
</evidence>
<evidence type="ECO:0000256" key="3">
    <source>
        <dbReference type="PROSITE-ProRule" id="PRU00023"/>
    </source>
</evidence>
<feature type="repeat" description="ANK" evidence="3">
    <location>
        <begin position="149"/>
        <end position="181"/>
    </location>
</feature>
<dbReference type="SUPFAM" id="SSF48403">
    <property type="entry name" value="Ankyrin repeat"/>
    <property type="match status" value="1"/>
</dbReference>
<dbReference type="InterPro" id="IPR002110">
    <property type="entry name" value="Ankyrin_rpt"/>
</dbReference>
<dbReference type="PROSITE" id="PS50088">
    <property type="entry name" value="ANK_REPEAT"/>
    <property type="match status" value="4"/>
</dbReference>
<dbReference type="PRINTS" id="PR01415">
    <property type="entry name" value="ANKYRIN"/>
</dbReference>
<gene>
    <name evidence="5" type="ORF">TBRA_LOCUS2146</name>
</gene>
<sequence length="455" mass="51459">MLCRRTALHRAKYNQRYPIARELFKIYDRFDINYIDEKFGYTHFHVACEWGCKDVVEKFLELGQDLNILVTGTGSSLLHLALMSDDVDPEMIEILLRHGANPNVVNKRGFTAVHLISMGPGDSDLMQMLIDLTDNKHQPVRIHLQDERNGLTALEYAVARNLKNVTETLLKNGAEVNYIDETGSTPLHTVCLGNKDVELAKVLFKFGARIDAQNDNGCTPLHYAVYRGINQLLVEFLLRNGADPNKAENDGSTHVKSYKSRLGTRRAGHRCNWSWGIFCRYGFADQFQIIAKSVPDRRLSVVAGHGRRYGFGCSCRRWSRRDRSRHGDRIDASCLLVSRQLRIQSDRIAVTWRSIPMNTLLLLLLIDGISDHYNTNKETHSNRSLSGTPTRRPSSDRVSSTASRVLYCGSSSGRQISISAWAAIVRAPISTSHRPIDTKMLKKTNLYVCVIFLPI</sequence>
<evidence type="ECO:0000256" key="4">
    <source>
        <dbReference type="SAM" id="MobiDB-lite"/>
    </source>
</evidence>
<keyword evidence="6" id="KW-1185">Reference proteome</keyword>
<evidence type="ECO:0000256" key="2">
    <source>
        <dbReference type="ARBA" id="ARBA00023043"/>
    </source>
</evidence>
<evidence type="ECO:0000313" key="6">
    <source>
        <dbReference type="Proteomes" id="UP000479190"/>
    </source>
</evidence>
<feature type="compositionally biased region" description="Polar residues" evidence="4">
    <location>
        <begin position="382"/>
        <end position="398"/>
    </location>
</feature>
<feature type="repeat" description="ANK" evidence="3">
    <location>
        <begin position="216"/>
        <end position="249"/>
    </location>
</feature>
<dbReference type="SMART" id="SM00248">
    <property type="entry name" value="ANK"/>
    <property type="match status" value="7"/>
</dbReference>
<keyword evidence="2 3" id="KW-0040">ANK repeat</keyword>
<name>A0A6H5HY16_9HYME</name>
<protein>
    <submittedName>
        <fullName evidence="5">Uncharacterized protein</fullName>
    </submittedName>
</protein>
<dbReference type="Gene3D" id="1.25.40.20">
    <property type="entry name" value="Ankyrin repeat-containing domain"/>
    <property type="match status" value="1"/>
</dbReference>
<keyword evidence="1" id="KW-0677">Repeat</keyword>
<feature type="region of interest" description="Disordered" evidence="4">
    <location>
        <begin position="377"/>
        <end position="398"/>
    </location>
</feature>
<dbReference type="Proteomes" id="UP000479190">
    <property type="component" value="Unassembled WGS sequence"/>
</dbReference>
<proteinExistence type="predicted"/>
<dbReference type="InterPro" id="IPR036770">
    <property type="entry name" value="Ankyrin_rpt-contain_sf"/>
</dbReference>
<reference evidence="5 6" key="1">
    <citation type="submission" date="2020-02" db="EMBL/GenBank/DDBJ databases">
        <authorList>
            <person name="Ferguson B K."/>
        </authorList>
    </citation>
    <scope>NUCLEOTIDE SEQUENCE [LARGE SCALE GENOMIC DNA]</scope>
</reference>
<dbReference type="PANTHER" id="PTHR24126">
    <property type="entry name" value="ANKYRIN REPEAT, PH AND SEC7 DOMAIN CONTAINING PROTEIN SECG-RELATED"/>
    <property type="match status" value="1"/>
</dbReference>
<dbReference type="EMBL" id="CADCXV010000424">
    <property type="protein sequence ID" value="CAB0030130.1"/>
    <property type="molecule type" value="Genomic_DNA"/>
</dbReference>
<dbReference type="Pfam" id="PF00023">
    <property type="entry name" value="Ank"/>
    <property type="match status" value="1"/>
</dbReference>
<dbReference type="OrthoDB" id="439236at2759"/>
<accession>A0A6H5HY16</accession>
<feature type="repeat" description="ANK" evidence="3">
    <location>
        <begin position="73"/>
        <end position="107"/>
    </location>
</feature>
<feature type="repeat" description="ANK" evidence="3">
    <location>
        <begin position="182"/>
        <end position="215"/>
    </location>
</feature>
<evidence type="ECO:0000256" key="1">
    <source>
        <dbReference type="ARBA" id="ARBA00022737"/>
    </source>
</evidence>
<dbReference type="PROSITE" id="PS50297">
    <property type="entry name" value="ANK_REP_REGION"/>
    <property type="match status" value="4"/>
</dbReference>
<organism evidence="5 6">
    <name type="scientific">Trichogramma brassicae</name>
    <dbReference type="NCBI Taxonomy" id="86971"/>
    <lineage>
        <taxon>Eukaryota</taxon>
        <taxon>Metazoa</taxon>
        <taxon>Ecdysozoa</taxon>
        <taxon>Arthropoda</taxon>
        <taxon>Hexapoda</taxon>
        <taxon>Insecta</taxon>
        <taxon>Pterygota</taxon>
        <taxon>Neoptera</taxon>
        <taxon>Endopterygota</taxon>
        <taxon>Hymenoptera</taxon>
        <taxon>Apocrita</taxon>
        <taxon>Proctotrupomorpha</taxon>
        <taxon>Chalcidoidea</taxon>
        <taxon>Trichogrammatidae</taxon>
        <taxon>Trichogramma</taxon>
    </lineage>
</organism>
<dbReference type="Pfam" id="PF12796">
    <property type="entry name" value="Ank_2"/>
    <property type="match status" value="2"/>
</dbReference>
<dbReference type="AlphaFoldDB" id="A0A6H5HY16"/>